<name>F2B008_RHOBT</name>
<evidence type="ECO:0000313" key="3">
    <source>
        <dbReference type="Proteomes" id="UP000006222"/>
    </source>
</evidence>
<keyword evidence="1" id="KW-1133">Transmembrane helix</keyword>
<dbReference type="Proteomes" id="UP000006222">
    <property type="component" value="Unassembled WGS sequence"/>
</dbReference>
<dbReference type="EMBL" id="AFAR01000272">
    <property type="protein sequence ID" value="EGF24761.1"/>
    <property type="molecule type" value="Genomic_DNA"/>
</dbReference>
<feature type="transmembrane region" description="Helical" evidence="1">
    <location>
        <begin position="21"/>
        <end position="46"/>
    </location>
</feature>
<comment type="caution">
    <text evidence="2">The sequence shown here is derived from an EMBL/GenBank/DDBJ whole genome shotgun (WGS) entry which is preliminary data.</text>
</comment>
<keyword evidence="1" id="KW-0812">Transmembrane</keyword>
<proteinExistence type="predicted"/>
<reference evidence="2 3" key="1">
    <citation type="journal article" date="2013" name="Mar. Genomics">
        <title>Expression of sulfatases in Rhodopirellula baltica and the diversity of sulfatases in the genus Rhodopirellula.</title>
        <authorList>
            <person name="Wegner C.E."/>
            <person name="Richter-Heitmann T."/>
            <person name="Klindworth A."/>
            <person name="Klockow C."/>
            <person name="Richter M."/>
            <person name="Achstetter T."/>
            <person name="Glockner F.O."/>
            <person name="Harder J."/>
        </authorList>
    </citation>
    <scope>NUCLEOTIDE SEQUENCE [LARGE SCALE GENOMIC DNA]</scope>
    <source>
        <strain evidence="2 3">WH47</strain>
    </source>
</reference>
<gene>
    <name evidence="2" type="ORF">RBWH47_03128</name>
</gene>
<evidence type="ECO:0000256" key="1">
    <source>
        <dbReference type="SAM" id="Phobius"/>
    </source>
</evidence>
<accession>F2B008</accession>
<keyword evidence="1" id="KW-0472">Membrane</keyword>
<organism evidence="2 3">
    <name type="scientific">Rhodopirellula baltica WH47</name>
    <dbReference type="NCBI Taxonomy" id="991778"/>
    <lineage>
        <taxon>Bacteria</taxon>
        <taxon>Pseudomonadati</taxon>
        <taxon>Planctomycetota</taxon>
        <taxon>Planctomycetia</taxon>
        <taxon>Pirellulales</taxon>
        <taxon>Pirellulaceae</taxon>
        <taxon>Rhodopirellula</taxon>
    </lineage>
</organism>
<protein>
    <submittedName>
        <fullName evidence="2">Uncharacterized protein</fullName>
    </submittedName>
</protein>
<dbReference type="PATRIC" id="fig|991778.3.peg.5634"/>
<dbReference type="AlphaFoldDB" id="F2B008"/>
<evidence type="ECO:0000313" key="2">
    <source>
        <dbReference type="EMBL" id="EGF24761.1"/>
    </source>
</evidence>
<sequence>MRVLSTKALEKESEFPKSWRNALTLSWFGQTIASACWIASVFAYGISTAGDSMQLAAASAWMIANLAALREST</sequence>